<feature type="domain" description="HTH marR-type" evidence="1">
    <location>
        <begin position="6"/>
        <end position="138"/>
    </location>
</feature>
<dbReference type="GO" id="GO:0003700">
    <property type="term" value="F:DNA-binding transcription factor activity"/>
    <property type="evidence" value="ECO:0007669"/>
    <property type="project" value="InterPro"/>
</dbReference>
<dbReference type="InterPro" id="IPR036390">
    <property type="entry name" value="WH_DNA-bd_sf"/>
</dbReference>
<evidence type="ECO:0000259" key="1">
    <source>
        <dbReference type="PROSITE" id="PS50995"/>
    </source>
</evidence>
<accession>A0A7Y9DU47</accession>
<organism evidence="2 3">
    <name type="scientific">Actinomycetospora corticicola</name>
    <dbReference type="NCBI Taxonomy" id="663602"/>
    <lineage>
        <taxon>Bacteria</taxon>
        <taxon>Bacillati</taxon>
        <taxon>Actinomycetota</taxon>
        <taxon>Actinomycetes</taxon>
        <taxon>Pseudonocardiales</taxon>
        <taxon>Pseudonocardiaceae</taxon>
        <taxon>Actinomycetospora</taxon>
    </lineage>
</organism>
<dbReference type="RefSeq" id="WP_218890167.1">
    <property type="nucleotide sequence ID" value="NZ_BAABHP010000017.1"/>
</dbReference>
<dbReference type="SUPFAM" id="SSF46785">
    <property type="entry name" value="Winged helix' DNA-binding domain"/>
    <property type="match status" value="1"/>
</dbReference>
<protein>
    <submittedName>
        <fullName evidence="2">DNA-binding MarR family transcriptional regulator</fullName>
    </submittedName>
</protein>
<keyword evidence="3" id="KW-1185">Reference proteome</keyword>
<sequence>MPTSWSDLGTSVLTRAAARAQTVLSRRLAEAGSSAFEYRVLTVLAGVEHRTQADLGRAAALDRSDVTATVRTLDGKGLVTRRPDPEHARRVLVALSPGGTATYAELAIVVHEAQSEVFGALDRDERAQLTALLRRLDP</sequence>
<proteinExistence type="predicted"/>
<dbReference type="PANTHER" id="PTHR33164:SF43">
    <property type="entry name" value="HTH-TYPE TRANSCRIPTIONAL REPRESSOR YETL"/>
    <property type="match status" value="1"/>
</dbReference>
<dbReference type="Pfam" id="PF12802">
    <property type="entry name" value="MarR_2"/>
    <property type="match status" value="1"/>
</dbReference>
<dbReference type="InterPro" id="IPR039422">
    <property type="entry name" value="MarR/SlyA-like"/>
</dbReference>
<dbReference type="AlphaFoldDB" id="A0A7Y9DU47"/>
<comment type="caution">
    <text evidence="2">The sequence shown here is derived from an EMBL/GenBank/DDBJ whole genome shotgun (WGS) entry which is preliminary data.</text>
</comment>
<dbReference type="GO" id="GO:0006950">
    <property type="term" value="P:response to stress"/>
    <property type="evidence" value="ECO:0007669"/>
    <property type="project" value="TreeGrafter"/>
</dbReference>
<dbReference type="SMART" id="SM00347">
    <property type="entry name" value="HTH_MARR"/>
    <property type="match status" value="1"/>
</dbReference>
<dbReference type="InterPro" id="IPR036388">
    <property type="entry name" value="WH-like_DNA-bd_sf"/>
</dbReference>
<evidence type="ECO:0000313" key="2">
    <source>
        <dbReference type="EMBL" id="NYD35578.1"/>
    </source>
</evidence>
<evidence type="ECO:0000313" key="3">
    <source>
        <dbReference type="Proteomes" id="UP000535890"/>
    </source>
</evidence>
<dbReference type="PANTHER" id="PTHR33164">
    <property type="entry name" value="TRANSCRIPTIONAL REGULATOR, MARR FAMILY"/>
    <property type="match status" value="1"/>
</dbReference>
<name>A0A7Y9DU47_9PSEU</name>
<dbReference type="EMBL" id="JACCBN010000001">
    <property type="protein sequence ID" value="NYD35578.1"/>
    <property type="molecule type" value="Genomic_DNA"/>
</dbReference>
<dbReference type="InterPro" id="IPR000835">
    <property type="entry name" value="HTH_MarR-typ"/>
</dbReference>
<dbReference type="PRINTS" id="PR00598">
    <property type="entry name" value="HTHMARR"/>
</dbReference>
<dbReference type="Proteomes" id="UP000535890">
    <property type="component" value="Unassembled WGS sequence"/>
</dbReference>
<dbReference type="GO" id="GO:0003677">
    <property type="term" value="F:DNA binding"/>
    <property type="evidence" value="ECO:0007669"/>
    <property type="project" value="UniProtKB-KW"/>
</dbReference>
<dbReference type="Gene3D" id="1.10.10.10">
    <property type="entry name" value="Winged helix-like DNA-binding domain superfamily/Winged helix DNA-binding domain"/>
    <property type="match status" value="1"/>
</dbReference>
<keyword evidence="2" id="KW-0238">DNA-binding</keyword>
<reference evidence="2 3" key="1">
    <citation type="submission" date="2020-07" db="EMBL/GenBank/DDBJ databases">
        <title>Sequencing the genomes of 1000 actinobacteria strains.</title>
        <authorList>
            <person name="Klenk H.-P."/>
        </authorList>
    </citation>
    <scope>NUCLEOTIDE SEQUENCE [LARGE SCALE GENOMIC DNA]</scope>
    <source>
        <strain evidence="2 3">DSM 45772</strain>
    </source>
</reference>
<gene>
    <name evidence="2" type="ORF">BJ983_001680</name>
</gene>
<dbReference type="PROSITE" id="PS50995">
    <property type="entry name" value="HTH_MARR_2"/>
    <property type="match status" value="1"/>
</dbReference>